<gene>
    <name evidence="5" type="ORF">EV194_104121</name>
</gene>
<dbReference type="PROSITE" id="PS51257">
    <property type="entry name" value="PROKAR_LIPOPROTEIN"/>
    <property type="match status" value="1"/>
</dbReference>
<dbReference type="PANTHER" id="PTHR30036:SF1">
    <property type="entry name" value="D-XYLOSE-BINDING PERIPLASMIC PROTEIN"/>
    <property type="match status" value="1"/>
</dbReference>
<dbReference type="AlphaFoldDB" id="A0A4R2GJG2"/>
<dbReference type="EMBL" id="SLWK01000004">
    <property type="protein sequence ID" value="TCO08810.1"/>
    <property type="molecule type" value="Genomic_DNA"/>
</dbReference>
<keyword evidence="3" id="KW-0732">Signal</keyword>
<evidence type="ECO:0000256" key="1">
    <source>
        <dbReference type="ARBA" id="ARBA00004196"/>
    </source>
</evidence>
<dbReference type="InterPro" id="IPR050555">
    <property type="entry name" value="Bact_Solute-Bind_Prot2"/>
</dbReference>
<dbReference type="Proteomes" id="UP000295221">
    <property type="component" value="Unassembled WGS sequence"/>
</dbReference>
<evidence type="ECO:0000313" key="5">
    <source>
        <dbReference type="EMBL" id="TCO08810.1"/>
    </source>
</evidence>
<accession>A0A4R2GJG2</accession>
<name>A0A4R2GJG2_9BACT</name>
<reference evidence="5 6" key="1">
    <citation type="submission" date="2019-03" db="EMBL/GenBank/DDBJ databases">
        <title>Genomic Encyclopedia of Type Strains, Phase IV (KMG-IV): sequencing the most valuable type-strain genomes for metagenomic binning, comparative biology and taxonomic classification.</title>
        <authorList>
            <person name="Goeker M."/>
        </authorList>
    </citation>
    <scope>NUCLEOTIDE SEQUENCE [LARGE SCALE GENOMIC DNA]</scope>
    <source>
        <strain evidence="5 6">DSM 24179</strain>
    </source>
</reference>
<dbReference type="GO" id="GO:0030246">
    <property type="term" value="F:carbohydrate binding"/>
    <property type="evidence" value="ECO:0007669"/>
    <property type="project" value="TreeGrafter"/>
</dbReference>
<sequence length="342" mass="38520">MRKFKKKGIIKSVLLVFAAIFFAACGKSSESVKIGFLYSSEISYRFFMESIFFAERARELGAEVIIDHANDNDALQHQKALEMVNQGIDILVLIYINANTADAIVRDVKNAANIPVIAYNRLIPNSDIDMFIAGNNQNLGEEMAGFVLNQKPQGNYMIFGGDKFDRNAVELQASIDSVLKPSIDRGDINIIYRTFIENWNGMHAAFELRQYMANFETHPDVIISGFDGMSESMIEVLEEYGLAGDVIITGQDAQEASVQHILDGKQHLTLYHPWREIAYTAAEVAIEMARGNRLRDFDIVYTDNGYKQVPTVQINSIPVTIDNINEVLFESGAYNRVDFRFN</sequence>
<dbReference type="InterPro" id="IPR025997">
    <property type="entry name" value="SBP_2_dom"/>
</dbReference>
<dbReference type="SUPFAM" id="SSF53822">
    <property type="entry name" value="Periplasmic binding protein-like I"/>
    <property type="match status" value="1"/>
</dbReference>
<dbReference type="InterPro" id="IPR028082">
    <property type="entry name" value="Peripla_BP_I"/>
</dbReference>
<dbReference type="Pfam" id="PF13407">
    <property type="entry name" value="Peripla_BP_4"/>
    <property type="match status" value="1"/>
</dbReference>
<dbReference type="RefSeq" id="WP_132433394.1">
    <property type="nucleotide sequence ID" value="NZ_SLWK01000004.1"/>
</dbReference>
<dbReference type="OrthoDB" id="9773673at2"/>
<protein>
    <submittedName>
        <fullName evidence="5">D-xylose transport system substrate-binding protein</fullName>
    </submittedName>
</protein>
<dbReference type="Gene3D" id="3.40.50.2300">
    <property type="match status" value="2"/>
</dbReference>
<evidence type="ECO:0000256" key="2">
    <source>
        <dbReference type="ARBA" id="ARBA00007639"/>
    </source>
</evidence>
<feature type="domain" description="Periplasmic binding protein" evidence="4">
    <location>
        <begin position="53"/>
        <end position="292"/>
    </location>
</feature>
<dbReference type="PANTHER" id="PTHR30036">
    <property type="entry name" value="D-XYLOSE-BINDING PERIPLASMIC PROTEIN"/>
    <property type="match status" value="1"/>
</dbReference>
<comment type="similarity">
    <text evidence="2">Belongs to the bacterial solute-binding protein 2 family.</text>
</comment>
<comment type="subcellular location">
    <subcellularLocation>
        <location evidence="1">Cell envelope</location>
    </subcellularLocation>
</comment>
<evidence type="ECO:0000313" key="6">
    <source>
        <dbReference type="Proteomes" id="UP000295221"/>
    </source>
</evidence>
<keyword evidence="6" id="KW-1185">Reference proteome</keyword>
<evidence type="ECO:0000259" key="4">
    <source>
        <dbReference type="Pfam" id="PF13407"/>
    </source>
</evidence>
<comment type="caution">
    <text evidence="5">The sequence shown here is derived from an EMBL/GenBank/DDBJ whole genome shotgun (WGS) entry which is preliminary data.</text>
</comment>
<dbReference type="GO" id="GO:0030288">
    <property type="term" value="C:outer membrane-bounded periplasmic space"/>
    <property type="evidence" value="ECO:0007669"/>
    <property type="project" value="TreeGrafter"/>
</dbReference>
<proteinExistence type="inferred from homology"/>
<evidence type="ECO:0000256" key="3">
    <source>
        <dbReference type="ARBA" id="ARBA00022729"/>
    </source>
</evidence>
<organism evidence="5 6">
    <name type="scientific">Natronoflexus pectinivorans</name>
    <dbReference type="NCBI Taxonomy" id="682526"/>
    <lineage>
        <taxon>Bacteria</taxon>
        <taxon>Pseudomonadati</taxon>
        <taxon>Bacteroidota</taxon>
        <taxon>Bacteroidia</taxon>
        <taxon>Marinilabiliales</taxon>
        <taxon>Marinilabiliaceae</taxon>
        <taxon>Natronoflexus</taxon>
    </lineage>
</organism>